<dbReference type="SUPFAM" id="SSF47413">
    <property type="entry name" value="lambda repressor-like DNA-binding domains"/>
    <property type="match status" value="1"/>
</dbReference>
<dbReference type="RefSeq" id="WP_008730681.1">
    <property type="nucleotide sequence ID" value="NZ_AKFT01000064.1"/>
</dbReference>
<reference evidence="2 3" key="1">
    <citation type="submission" date="2012-05" db="EMBL/GenBank/DDBJ databases">
        <authorList>
            <person name="Harkins D.M."/>
            <person name="Madupu R."/>
            <person name="Durkin A.S."/>
            <person name="Torralba M."/>
            <person name="Methe B."/>
            <person name="Sutton G.G."/>
            <person name="Nelson K.E."/>
        </authorList>
    </citation>
    <scope>NUCLEOTIDE SEQUENCE [LARGE SCALE GENOMIC DNA]</scope>
    <source>
        <strain evidence="2 3">F0489</strain>
    </source>
</reference>
<accession>J0NNS9</accession>
<dbReference type="PROSITE" id="PS50943">
    <property type="entry name" value="HTH_CROC1"/>
    <property type="match status" value="1"/>
</dbReference>
<dbReference type="InterPro" id="IPR001387">
    <property type="entry name" value="Cro/C1-type_HTH"/>
</dbReference>
<gene>
    <name evidence="2" type="ORF">HMPREF1318_2629</name>
</gene>
<name>J0NNS9_9ACTO</name>
<dbReference type="Proteomes" id="UP000002941">
    <property type="component" value="Unassembled WGS sequence"/>
</dbReference>
<dbReference type="InterPro" id="IPR010982">
    <property type="entry name" value="Lambda_DNA-bd_dom_sf"/>
</dbReference>
<keyword evidence="2" id="KW-0238">DNA-binding</keyword>
<dbReference type="eggNOG" id="COG3620">
    <property type="taxonomic scope" value="Bacteria"/>
</dbReference>
<feature type="domain" description="HTH cro/C1-type" evidence="1">
    <location>
        <begin position="33"/>
        <end position="89"/>
    </location>
</feature>
<sequence>MDLYELLGEDKDAPEHRLARALRDADDQLFKDLVAARKNQGLTQKQMAQRMDTTQAAVSRFESGRTDPHLSTLRSYAMALGVVVRHEVVSQAARPTWECAPGQHSTWDTAGHAARLAGSRALQTKSLA</sequence>
<dbReference type="Gene3D" id="1.10.260.40">
    <property type="entry name" value="lambda repressor-like DNA-binding domains"/>
    <property type="match status" value="1"/>
</dbReference>
<evidence type="ECO:0000313" key="3">
    <source>
        <dbReference type="Proteomes" id="UP000002941"/>
    </source>
</evidence>
<dbReference type="PATRIC" id="fig|1125718.3.peg.901"/>
<evidence type="ECO:0000313" key="2">
    <source>
        <dbReference type="EMBL" id="EJF46422.1"/>
    </source>
</evidence>
<proteinExistence type="predicted"/>
<dbReference type="GO" id="GO:0003677">
    <property type="term" value="F:DNA binding"/>
    <property type="evidence" value="ECO:0007669"/>
    <property type="project" value="UniProtKB-KW"/>
</dbReference>
<comment type="caution">
    <text evidence="2">The sequence shown here is derived from an EMBL/GenBank/DDBJ whole genome shotgun (WGS) entry which is preliminary data.</text>
</comment>
<dbReference type="AlphaFoldDB" id="J0NNS9"/>
<dbReference type="OrthoDB" id="3254152at2"/>
<dbReference type="Pfam" id="PF01381">
    <property type="entry name" value="HTH_3"/>
    <property type="match status" value="1"/>
</dbReference>
<dbReference type="SMART" id="SM00530">
    <property type="entry name" value="HTH_XRE"/>
    <property type="match status" value="1"/>
</dbReference>
<dbReference type="CDD" id="cd00093">
    <property type="entry name" value="HTH_XRE"/>
    <property type="match status" value="1"/>
</dbReference>
<dbReference type="EMBL" id="AKFT01000064">
    <property type="protein sequence ID" value="EJF46422.1"/>
    <property type="molecule type" value="Genomic_DNA"/>
</dbReference>
<evidence type="ECO:0000259" key="1">
    <source>
        <dbReference type="PROSITE" id="PS50943"/>
    </source>
</evidence>
<organism evidence="2 3">
    <name type="scientific">Actinomyces massiliensis F0489</name>
    <dbReference type="NCBI Taxonomy" id="1125718"/>
    <lineage>
        <taxon>Bacteria</taxon>
        <taxon>Bacillati</taxon>
        <taxon>Actinomycetota</taxon>
        <taxon>Actinomycetes</taxon>
        <taxon>Actinomycetales</taxon>
        <taxon>Actinomycetaceae</taxon>
        <taxon>Actinomyces</taxon>
    </lineage>
</organism>
<keyword evidence="3" id="KW-1185">Reference proteome</keyword>
<protein>
    <submittedName>
        <fullName evidence="2">DNA-binding helix-turn-helix protein</fullName>
    </submittedName>
</protein>